<evidence type="ECO:0000256" key="4">
    <source>
        <dbReference type="ARBA" id="ARBA00023163"/>
    </source>
</evidence>
<keyword evidence="9" id="KW-1185">Reference proteome</keyword>
<dbReference type="CDD" id="cd10017">
    <property type="entry name" value="B3_DNA"/>
    <property type="match status" value="1"/>
</dbReference>
<evidence type="ECO:0000313" key="8">
    <source>
        <dbReference type="EMBL" id="KAK1664334.1"/>
    </source>
</evidence>
<gene>
    <name evidence="8" type="ORF">QYE76_052493</name>
</gene>
<sequence>MAGFSSSGPSDPFDSSRSGSSNPFAGPSVDVIRDIPIAERVPVTLSTTAANFFPWKTYFGLLFATGHFLQQEFFGTHQNDHSLNEYVLKLKSLSDELRDLEFPIYDKIMISTLSAGLDEDLSNAASNLTLLTTPSFEQAVAYLRLEERRLKYLRARAAHTAFVAGLSRGAQAPAPRAPAPAPAPRPMGPPPGFHPSGHQAGTTGPWTGPAGAQPAPRPVQPAPGPGRPLLLAVVAAGVVAVAVVATAVAMVAPTPPPPRLVHLSTPPPPPWIAGHNPWTRVVHAYSKPVPRAPYPGIMGPRPATHQAFYATPQPAPAYASPSSASWDPALLTSLQIVPTAGAYGGGGDWFMDTGASAHMAAHPDNLSFSTPASTFSRIIVGNGHALPITHTGSWSVSHETGPVHGGAALGCAASEATGSAATGSAETGSAAMGSAATGSEATGSEATGWEATGWKATGSGAMAAGAFFFSIAGRGALGKGKGKGRGRGRGGRGGGSSSLPPPPSSTLPLIIEEFFIVIYEDPLVKKALPKKFADYLDGQEPAKVYLRAADCGPRLWTVEVLFEGQGRMYLDKGWENFAIAHGVDFGCYVHFKYEGDDVLTVKVFDGTMCRKYYYSTKILTMKVTTT</sequence>
<keyword evidence="4" id="KW-0804">Transcription</keyword>
<dbReference type="EMBL" id="JAUUTY010000003">
    <property type="protein sequence ID" value="KAK1664334.1"/>
    <property type="molecule type" value="Genomic_DNA"/>
</dbReference>
<evidence type="ECO:0000256" key="3">
    <source>
        <dbReference type="ARBA" id="ARBA00023125"/>
    </source>
</evidence>
<keyword evidence="5" id="KW-0539">Nucleus</keyword>
<dbReference type="GO" id="GO:0003677">
    <property type="term" value="F:DNA binding"/>
    <property type="evidence" value="ECO:0007669"/>
    <property type="project" value="UniProtKB-KW"/>
</dbReference>
<dbReference type="Proteomes" id="UP001231189">
    <property type="component" value="Unassembled WGS sequence"/>
</dbReference>
<dbReference type="SUPFAM" id="SSF101936">
    <property type="entry name" value="DNA-binding pseudobarrel domain"/>
    <property type="match status" value="1"/>
</dbReference>
<dbReference type="Gene3D" id="2.40.330.10">
    <property type="entry name" value="DNA-binding pseudobarrel domain"/>
    <property type="match status" value="1"/>
</dbReference>
<keyword evidence="3" id="KW-0238">DNA-binding</keyword>
<dbReference type="InterPro" id="IPR003340">
    <property type="entry name" value="B3_DNA-bd"/>
</dbReference>
<evidence type="ECO:0000256" key="5">
    <source>
        <dbReference type="ARBA" id="ARBA00023242"/>
    </source>
</evidence>
<feature type="region of interest" description="Disordered" evidence="6">
    <location>
        <begin position="421"/>
        <end position="445"/>
    </location>
</feature>
<reference evidence="8" key="1">
    <citation type="submission" date="2023-07" db="EMBL/GenBank/DDBJ databases">
        <title>A chromosome-level genome assembly of Lolium multiflorum.</title>
        <authorList>
            <person name="Chen Y."/>
            <person name="Copetti D."/>
            <person name="Kolliker R."/>
            <person name="Studer B."/>
        </authorList>
    </citation>
    <scope>NUCLEOTIDE SEQUENCE</scope>
    <source>
        <strain evidence="8">02402/16</strain>
        <tissue evidence="8">Leaf</tissue>
    </source>
</reference>
<dbReference type="PANTHER" id="PTHR47481:SF31">
    <property type="entry name" value="OS01G0873500 PROTEIN"/>
    <property type="match status" value="1"/>
</dbReference>
<feature type="region of interest" description="Disordered" evidence="6">
    <location>
        <begin position="1"/>
        <end position="25"/>
    </location>
</feature>
<evidence type="ECO:0000259" key="7">
    <source>
        <dbReference type="PROSITE" id="PS50863"/>
    </source>
</evidence>
<feature type="compositionally biased region" description="Pro residues" evidence="6">
    <location>
        <begin position="175"/>
        <end position="193"/>
    </location>
</feature>
<feature type="compositionally biased region" description="Low complexity" evidence="6">
    <location>
        <begin position="1"/>
        <end position="21"/>
    </location>
</feature>
<name>A0AAD8SV45_LOLMU</name>
<comment type="subcellular location">
    <subcellularLocation>
        <location evidence="1">Nucleus</location>
    </subcellularLocation>
</comment>
<dbReference type="GO" id="GO:0005634">
    <property type="term" value="C:nucleus"/>
    <property type="evidence" value="ECO:0007669"/>
    <property type="project" value="UniProtKB-SubCell"/>
</dbReference>
<feature type="region of interest" description="Disordered" evidence="6">
    <location>
        <begin position="477"/>
        <end position="504"/>
    </location>
</feature>
<dbReference type="AlphaFoldDB" id="A0AAD8SV45"/>
<protein>
    <recommendedName>
        <fullName evidence="7">TF-B3 domain-containing protein</fullName>
    </recommendedName>
</protein>
<organism evidence="8 9">
    <name type="scientific">Lolium multiflorum</name>
    <name type="common">Italian ryegrass</name>
    <name type="synonym">Lolium perenne subsp. multiflorum</name>
    <dbReference type="NCBI Taxonomy" id="4521"/>
    <lineage>
        <taxon>Eukaryota</taxon>
        <taxon>Viridiplantae</taxon>
        <taxon>Streptophyta</taxon>
        <taxon>Embryophyta</taxon>
        <taxon>Tracheophyta</taxon>
        <taxon>Spermatophyta</taxon>
        <taxon>Magnoliopsida</taxon>
        <taxon>Liliopsida</taxon>
        <taxon>Poales</taxon>
        <taxon>Poaceae</taxon>
        <taxon>BOP clade</taxon>
        <taxon>Pooideae</taxon>
        <taxon>Poodae</taxon>
        <taxon>Poeae</taxon>
        <taxon>Poeae Chloroplast Group 2 (Poeae type)</taxon>
        <taxon>Loliodinae</taxon>
        <taxon>Loliinae</taxon>
        <taxon>Lolium</taxon>
    </lineage>
</organism>
<comment type="caution">
    <text evidence="8">The sequence shown here is derived from an EMBL/GenBank/DDBJ whole genome shotgun (WGS) entry which is preliminary data.</text>
</comment>
<feature type="region of interest" description="Disordered" evidence="6">
    <location>
        <begin position="168"/>
        <end position="223"/>
    </location>
</feature>
<evidence type="ECO:0000256" key="6">
    <source>
        <dbReference type="SAM" id="MobiDB-lite"/>
    </source>
</evidence>
<dbReference type="PANTHER" id="PTHR47481">
    <property type="match status" value="1"/>
</dbReference>
<dbReference type="InterPro" id="IPR015300">
    <property type="entry name" value="DNA-bd_pseudobarrel_sf"/>
</dbReference>
<feature type="domain" description="TF-B3" evidence="7">
    <location>
        <begin position="511"/>
        <end position="607"/>
    </location>
</feature>
<feature type="compositionally biased region" description="Basic residues" evidence="6">
    <location>
        <begin position="480"/>
        <end position="490"/>
    </location>
</feature>
<keyword evidence="2" id="KW-0805">Transcription regulation</keyword>
<accession>A0AAD8SV45</accession>
<proteinExistence type="predicted"/>
<dbReference type="SMART" id="SM01019">
    <property type="entry name" value="B3"/>
    <property type="match status" value="1"/>
</dbReference>
<dbReference type="Pfam" id="PF02362">
    <property type="entry name" value="B3"/>
    <property type="match status" value="1"/>
</dbReference>
<feature type="compositionally biased region" description="Low complexity" evidence="6">
    <location>
        <begin position="199"/>
        <end position="214"/>
    </location>
</feature>
<evidence type="ECO:0000313" key="9">
    <source>
        <dbReference type="Proteomes" id="UP001231189"/>
    </source>
</evidence>
<evidence type="ECO:0000256" key="1">
    <source>
        <dbReference type="ARBA" id="ARBA00004123"/>
    </source>
</evidence>
<evidence type="ECO:0000256" key="2">
    <source>
        <dbReference type="ARBA" id="ARBA00023015"/>
    </source>
</evidence>
<dbReference type="PROSITE" id="PS50863">
    <property type="entry name" value="B3"/>
    <property type="match status" value="1"/>
</dbReference>